<evidence type="ECO:0000313" key="2">
    <source>
        <dbReference type="Proteomes" id="UP000243975"/>
    </source>
</evidence>
<dbReference type="EMBL" id="LEKV01000966">
    <property type="protein sequence ID" value="KVI10996.1"/>
    <property type="molecule type" value="Genomic_DNA"/>
</dbReference>
<proteinExistence type="predicted"/>
<accession>A0A124SHY7</accession>
<gene>
    <name evidence="1" type="ORF">Ccrd_010598</name>
</gene>
<protein>
    <recommendedName>
        <fullName evidence="3">Concanavalin A-like lectin/glucanase, subgroup</fullName>
    </recommendedName>
</protein>
<dbReference type="Gramene" id="KVI10996">
    <property type="protein sequence ID" value="KVI10996"/>
    <property type="gene ID" value="Ccrd_010598"/>
</dbReference>
<keyword evidence="2" id="KW-1185">Reference proteome</keyword>
<evidence type="ECO:0000313" key="1">
    <source>
        <dbReference type="EMBL" id="KVI10996.1"/>
    </source>
</evidence>
<dbReference type="AlphaFoldDB" id="A0A124SHY7"/>
<sequence length="67" mass="7397">MVDTSMGKDEACLYLKIGLLCTQSCPKNQPSMSDAMKIVLGKPEDSTMYRNTTSSHATMTFTSITER</sequence>
<reference evidence="1 2" key="1">
    <citation type="journal article" date="2016" name="Sci. Rep.">
        <title>The genome sequence of the outbreeding globe artichoke constructed de novo incorporating a phase-aware low-pass sequencing strategy of F1 progeny.</title>
        <authorList>
            <person name="Scaglione D."/>
            <person name="Reyes-Chin-Wo S."/>
            <person name="Acquadro A."/>
            <person name="Froenicke L."/>
            <person name="Portis E."/>
            <person name="Beitel C."/>
            <person name="Tirone M."/>
            <person name="Mauro R."/>
            <person name="Lo Monaco A."/>
            <person name="Mauromicale G."/>
            <person name="Faccioli P."/>
            <person name="Cattivelli L."/>
            <person name="Rieseberg L."/>
            <person name="Michelmore R."/>
            <person name="Lanteri S."/>
        </authorList>
    </citation>
    <scope>NUCLEOTIDE SEQUENCE [LARGE SCALE GENOMIC DNA]</scope>
    <source>
        <strain evidence="1">2C</strain>
    </source>
</reference>
<dbReference type="Proteomes" id="UP000243975">
    <property type="component" value="Unassembled WGS sequence"/>
</dbReference>
<comment type="caution">
    <text evidence="1">The sequence shown here is derived from an EMBL/GenBank/DDBJ whole genome shotgun (WGS) entry which is preliminary data.</text>
</comment>
<organism evidence="1 2">
    <name type="scientific">Cynara cardunculus var. scolymus</name>
    <name type="common">Globe artichoke</name>
    <name type="synonym">Cynara scolymus</name>
    <dbReference type="NCBI Taxonomy" id="59895"/>
    <lineage>
        <taxon>Eukaryota</taxon>
        <taxon>Viridiplantae</taxon>
        <taxon>Streptophyta</taxon>
        <taxon>Embryophyta</taxon>
        <taxon>Tracheophyta</taxon>
        <taxon>Spermatophyta</taxon>
        <taxon>Magnoliopsida</taxon>
        <taxon>eudicotyledons</taxon>
        <taxon>Gunneridae</taxon>
        <taxon>Pentapetalae</taxon>
        <taxon>asterids</taxon>
        <taxon>campanulids</taxon>
        <taxon>Asterales</taxon>
        <taxon>Asteraceae</taxon>
        <taxon>Carduoideae</taxon>
        <taxon>Cardueae</taxon>
        <taxon>Carduinae</taxon>
        <taxon>Cynara</taxon>
    </lineage>
</organism>
<name>A0A124SHY7_CYNCS</name>
<evidence type="ECO:0008006" key="3">
    <source>
        <dbReference type="Google" id="ProtNLM"/>
    </source>
</evidence>